<dbReference type="RefSeq" id="WP_254167909.1">
    <property type="nucleotide sequence ID" value="NZ_JAHESF010000029.1"/>
</dbReference>
<dbReference type="InterPro" id="IPR042095">
    <property type="entry name" value="SUMF_sf"/>
</dbReference>
<dbReference type="InterPro" id="IPR005532">
    <property type="entry name" value="SUMF_dom"/>
</dbReference>
<sequence>MIKSIFSLAGAWLMLVVMVCSCDKGKSGRHAADKQTGTEGMVWIPGGEFIMGTDDPESYAHERPAHLVRVDGFWMDATEVTNEQYKKFTEATRYVTVAERKPDWNELKKQLPPGTPKPPDSVMVAGSLVFVAPQEPVMLNDYSQWWKWQPGADWKHPEGPGSDLNGRWDHPVVHIAYEDALAYCAWSGKRLPTEAEWEFASRGGRAQERYSWGNELNPEGKFLANTFQGSFPSRNLNEDGFEGTSPAKKFPANDYGLFDITGNVWEWTSDWYDVNYYKTLSAAAISINPHGPDRPYDPDEPFALKRVSKGGSFLCAGNYCSNYRPSARQATAFDSGTSNIGFRCVKQE</sequence>
<keyword evidence="3" id="KW-1185">Reference proteome</keyword>
<evidence type="ECO:0000259" key="1">
    <source>
        <dbReference type="Pfam" id="PF03781"/>
    </source>
</evidence>
<name>A0AAP2DR77_9BACT</name>
<dbReference type="SUPFAM" id="SSF56436">
    <property type="entry name" value="C-type lectin-like"/>
    <property type="match status" value="1"/>
</dbReference>
<evidence type="ECO:0000313" key="3">
    <source>
        <dbReference type="Proteomes" id="UP001319200"/>
    </source>
</evidence>
<feature type="domain" description="Sulfatase-modifying factor enzyme-like" evidence="1">
    <location>
        <begin position="39"/>
        <end position="346"/>
    </location>
</feature>
<dbReference type="PANTHER" id="PTHR23150">
    <property type="entry name" value="SULFATASE MODIFYING FACTOR 1, 2"/>
    <property type="match status" value="1"/>
</dbReference>
<accession>A0AAP2DR77</accession>
<evidence type="ECO:0000313" key="2">
    <source>
        <dbReference type="EMBL" id="MBT1699752.1"/>
    </source>
</evidence>
<protein>
    <submittedName>
        <fullName evidence="2">Formylglycine-generating enzyme family protein</fullName>
    </submittedName>
</protein>
<dbReference type="Proteomes" id="UP001319200">
    <property type="component" value="Unassembled WGS sequence"/>
</dbReference>
<dbReference type="InterPro" id="IPR016187">
    <property type="entry name" value="CTDL_fold"/>
</dbReference>
<organism evidence="2 3">
    <name type="scientific">Chryseosolibacter histidini</name>
    <dbReference type="NCBI Taxonomy" id="2782349"/>
    <lineage>
        <taxon>Bacteria</taxon>
        <taxon>Pseudomonadati</taxon>
        <taxon>Bacteroidota</taxon>
        <taxon>Cytophagia</taxon>
        <taxon>Cytophagales</taxon>
        <taxon>Chryseotaleaceae</taxon>
        <taxon>Chryseosolibacter</taxon>
    </lineage>
</organism>
<dbReference type="Pfam" id="PF03781">
    <property type="entry name" value="FGE-sulfatase"/>
    <property type="match status" value="1"/>
</dbReference>
<dbReference type="InterPro" id="IPR051043">
    <property type="entry name" value="Sulfatase_Mod_Factor_Kinase"/>
</dbReference>
<reference evidence="2 3" key="1">
    <citation type="submission" date="2021-05" db="EMBL/GenBank/DDBJ databases">
        <title>A Polyphasic approach of four new species of the genus Ohtaekwangia: Ohtaekwangia histidinii sp. nov., Ohtaekwangia cretensis sp. nov., Ohtaekwangia indiensis sp. nov., Ohtaekwangia reichenbachii sp. nov. from diverse environment.</title>
        <authorList>
            <person name="Octaviana S."/>
        </authorList>
    </citation>
    <scope>NUCLEOTIDE SEQUENCE [LARGE SCALE GENOMIC DNA]</scope>
    <source>
        <strain evidence="2 3">PWU4</strain>
    </source>
</reference>
<dbReference type="PROSITE" id="PS51257">
    <property type="entry name" value="PROKAR_LIPOPROTEIN"/>
    <property type="match status" value="1"/>
</dbReference>
<dbReference type="GO" id="GO:0120147">
    <property type="term" value="F:formylglycine-generating oxidase activity"/>
    <property type="evidence" value="ECO:0007669"/>
    <property type="project" value="TreeGrafter"/>
</dbReference>
<comment type="caution">
    <text evidence="2">The sequence shown here is derived from an EMBL/GenBank/DDBJ whole genome shotgun (WGS) entry which is preliminary data.</text>
</comment>
<dbReference type="EMBL" id="JAHESF010000029">
    <property type="protein sequence ID" value="MBT1699752.1"/>
    <property type="molecule type" value="Genomic_DNA"/>
</dbReference>
<proteinExistence type="predicted"/>
<gene>
    <name evidence="2" type="ORF">KK083_22890</name>
</gene>
<dbReference type="Gene3D" id="3.90.1580.10">
    <property type="entry name" value="paralog of FGE (formylglycine-generating enzyme)"/>
    <property type="match status" value="1"/>
</dbReference>
<dbReference type="AlphaFoldDB" id="A0AAP2DR77"/>
<dbReference type="PANTHER" id="PTHR23150:SF19">
    <property type="entry name" value="FORMYLGLYCINE-GENERATING ENZYME"/>
    <property type="match status" value="1"/>
</dbReference>